<sequence>MGWVLPRSAHQLTVDASAGPLGPVGGGADGGARVAGSCLLCLGSRVPPSLPAAQASRARSPTANLTFGGSPSRIQSIPLAWWGISWQAPVRAVTYTGPSPVVCPLPVHQPAAHAVPARPATPADGAIPSGPSIKPRGRSPQARETWLRQTFNLPGLVRVSPALSRSLARASSLLLPFSSSAASPPLTLLNILFRFCARSSAGWRKGNLSFAFPFVVDPHPRALRQRPHGQLRYPSARQVVATAICNLDLTRLDAAAPASTRAMDKIPRLRRKPKPPAIETAVERTSRDSTGSDGHSDPEVPHHQHHGFSPAVAAFSHHPLHKSAGASPAKKSPLRSLKIRASAKRARGISPADHTPSSPVAAVFSQGGVAPHASTSRPANNGRFDTKGRSKPEMPGFLAQSSQEIDRKFQEITWAERIRVADALRNQEVDEYKWGHYPHYDAFQRSMDRYSNIRPWNHNRVKLKVAPDEYDYVNASTVTLSSPTDKTLPPLRYIAMQGPTEPSFDCVWRMVAEQMSSPAVIVQLTTMSENGCIKCHQYFPDSKEDSTWTLNDDDSWGDGWTAQLTYTSLQTVDNGAIEIRKLLLDVEGENETRVIWHFLYRQWPDFGVPTFDDMGSFYKLMKLSRDYSAPSSPRIVHCSAGVGRTGTFICLEHLMRELELGAFDKYDSAIKSEDPIYDAVELLRQQRRGMVQSDNQYQFLYTVMRRLWRERHGIAEDDGYGGGGEPAAKRLEVADPFTDNGDDARRTASSAGSSPGVPR</sequence>
<feature type="region of interest" description="Disordered" evidence="2">
    <location>
        <begin position="342"/>
        <end position="402"/>
    </location>
</feature>
<feature type="domain" description="Tyrosine-protein phosphatase" evidence="3">
    <location>
        <begin position="445"/>
        <end position="707"/>
    </location>
</feature>
<dbReference type="PROSITE" id="PS50056">
    <property type="entry name" value="TYR_PHOSPHATASE_2"/>
    <property type="match status" value="1"/>
</dbReference>
<feature type="region of interest" description="Disordered" evidence="2">
    <location>
        <begin position="715"/>
        <end position="759"/>
    </location>
</feature>
<dbReference type="AlphaFoldDB" id="A0A2U3ECK2"/>
<feature type="region of interest" description="Disordered" evidence="2">
    <location>
        <begin position="263"/>
        <end position="306"/>
    </location>
</feature>
<comment type="similarity">
    <text evidence="1">Belongs to the protein-tyrosine phosphatase family. Non-receptor class subfamily.</text>
</comment>
<dbReference type="SMART" id="SM00404">
    <property type="entry name" value="PTPc_motif"/>
    <property type="match status" value="1"/>
</dbReference>
<name>A0A2U3ECK2_PURLI</name>
<dbReference type="PANTHER" id="PTHR19134">
    <property type="entry name" value="RECEPTOR-TYPE TYROSINE-PROTEIN PHOSPHATASE"/>
    <property type="match status" value="1"/>
</dbReference>
<dbReference type="Pfam" id="PF00102">
    <property type="entry name" value="Y_phosphatase"/>
    <property type="match status" value="1"/>
</dbReference>
<evidence type="ECO:0000259" key="3">
    <source>
        <dbReference type="PROSITE" id="PS50055"/>
    </source>
</evidence>
<dbReference type="InterPro" id="IPR050348">
    <property type="entry name" value="Protein-Tyr_Phosphatase"/>
</dbReference>
<reference evidence="5 6" key="1">
    <citation type="journal article" date="2016" name="Front. Microbiol.">
        <title>Genome and transcriptome sequences reveal the specific parasitism of the nematophagous Purpureocillium lilacinum 36-1.</title>
        <authorList>
            <person name="Xie J."/>
            <person name="Li S."/>
            <person name="Mo C."/>
            <person name="Xiao X."/>
            <person name="Peng D."/>
            <person name="Wang G."/>
            <person name="Xiao Y."/>
        </authorList>
    </citation>
    <scope>NUCLEOTIDE SEQUENCE [LARGE SCALE GENOMIC DNA]</scope>
    <source>
        <strain evidence="5 6">36-1</strain>
    </source>
</reference>
<dbReference type="PROSITE" id="PS50055">
    <property type="entry name" value="TYR_PHOSPHATASE_PTP"/>
    <property type="match status" value="1"/>
</dbReference>
<dbReference type="GO" id="GO:0004725">
    <property type="term" value="F:protein tyrosine phosphatase activity"/>
    <property type="evidence" value="ECO:0007669"/>
    <property type="project" value="InterPro"/>
</dbReference>
<dbReference type="EMBL" id="LCWV01000006">
    <property type="protein sequence ID" value="PWI72183.1"/>
    <property type="molecule type" value="Genomic_DNA"/>
</dbReference>
<organism evidence="5 6">
    <name type="scientific">Purpureocillium lilacinum</name>
    <name type="common">Paecilomyces lilacinus</name>
    <dbReference type="NCBI Taxonomy" id="33203"/>
    <lineage>
        <taxon>Eukaryota</taxon>
        <taxon>Fungi</taxon>
        <taxon>Dikarya</taxon>
        <taxon>Ascomycota</taxon>
        <taxon>Pezizomycotina</taxon>
        <taxon>Sordariomycetes</taxon>
        <taxon>Hypocreomycetidae</taxon>
        <taxon>Hypocreales</taxon>
        <taxon>Ophiocordycipitaceae</taxon>
        <taxon>Purpureocillium</taxon>
    </lineage>
</organism>
<dbReference type="InterPro" id="IPR000387">
    <property type="entry name" value="Tyr_Pase_dom"/>
</dbReference>
<evidence type="ECO:0000313" key="5">
    <source>
        <dbReference type="EMBL" id="PWI72183.1"/>
    </source>
</evidence>
<dbReference type="Proteomes" id="UP000245956">
    <property type="component" value="Unassembled WGS sequence"/>
</dbReference>
<proteinExistence type="inferred from homology"/>
<dbReference type="InterPro" id="IPR029021">
    <property type="entry name" value="Prot-tyrosine_phosphatase-like"/>
</dbReference>
<dbReference type="CDD" id="cd18533">
    <property type="entry name" value="PTP_fungal"/>
    <property type="match status" value="1"/>
</dbReference>
<dbReference type="PROSITE" id="PS00383">
    <property type="entry name" value="TYR_PHOSPHATASE_1"/>
    <property type="match status" value="1"/>
</dbReference>
<dbReference type="Gene3D" id="3.90.190.10">
    <property type="entry name" value="Protein tyrosine phosphatase superfamily"/>
    <property type="match status" value="1"/>
</dbReference>
<accession>A0A2U3ECK2</accession>
<evidence type="ECO:0000313" key="6">
    <source>
        <dbReference type="Proteomes" id="UP000245956"/>
    </source>
</evidence>
<dbReference type="InterPro" id="IPR016130">
    <property type="entry name" value="Tyr_Pase_AS"/>
</dbReference>
<evidence type="ECO:0000259" key="4">
    <source>
        <dbReference type="PROSITE" id="PS50056"/>
    </source>
</evidence>
<dbReference type="InterPro" id="IPR003595">
    <property type="entry name" value="Tyr_Pase_cat"/>
</dbReference>
<evidence type="ECO:0000256" key="2">
    <source>
        <dbReference type="SAM" id="MobiDB-lite"/>
    </source>
</evidence>
<dbReference type="PANTHER" id="PTHR19134:SF449">
    <property type="entry name" value="TYROSINE-PROTEIN PHOSPHATASE 1"/>
    <property type="match status" value="1"/>
</dbReference>
<comment type="caution">
    <text evidence="5">The sequence shown here is derived from an EMBL/GenBank/DDBJ whole genome shotgun (WGS) entry which is preliminary data.</text>
</comment>
<gene>
    <name evidence="5" type="ORF">PCL_10806</name>
</gene>
<feature type="domain" description="Tyrosine specific protein phosphatases" evidence="4">
    <location>
        <begin position="615"/>
        <end position="698"/>
    </location>
</feature>
<dbReference type="PRINTS" id="PR00700">
    <property type="entry name" value="PRTYPHPHTASE"/>
</dbReference>
<dbReference type="InterPro" id="IPR000242">
    <property type="entry name" value="PTP_cat"/>
</dbReference>
<dbReference type="SMART" id="SM00194">
    <property type="entry name" value="PTPc"/>
    <property type="match status" value="1"/>
</dbReference>
<protein>
    <submittedName>
        <fullName evidence="5">Protein-tyrosine phosphatase 2</fullName>
    </submittedName>
</protein>
<dbReference type="SUPFAM" id="SSF52799">
    <property type="entry name" value="(Phosphotyrosine protein) phosphatases II"/>
    <property type="match status" value="1"/>
</dbReference>
<evidence type="ECO:0000256" key="1">
    <source>
        <dbReference type="ARBA" id="ARBA00009649"/>
    </source>
</evidence>